<feature type="region of interest" description="Disordered" evidence="7">
    <location>
        <begin position="81"/>
        <end position="114"/>
    </location>
</feature>
<evidence type="ECO:0000256" key="5">
    <source>
        <dbReference type="ARBA" id="ARBA00023163"/>
    </source>
</evidence>
<dbReference type="InterPro" id="IPR036864">
    <property type="entry name" value="Zn2-C6_fun-type_DNA-bd_sf"/>
</dbReference>
<dbReference type="OrthoDB" id="5216683at2759"/>
<evidence type="ECO:0000256" key="6">
    <source>
        <dbReference type="ARBA" id="ARBA00023242"/>
    </source>
</evidence>
<dbReference type="Pfam" id="PF00172">
    <property type="entry name" value="Zn_clus"/>
    <property type="match status" value="1"/>
</dbReference>
<evidence type="ECO:0000256" key="4">
    <source>
        <dbReference type="ARBA" id="ARBA00023125"/>
    </source>
</evidence>
<reference evidence="9 10" key="1">
    <citation type="submission" date="2016-10" db="EMBL/GenBank/DDBJ databases">
        <title>Draft genome sequence of Coniochaeta ligniaria NRRL30616, a lignocellulolytic fungus for bioabatement of inhibitors in plant biomass hydrolysates.</title>
        <authorList>
            <consortium name="DOE Joint Genome Institute"/>
            <person name="Jimenez D.J."/>
            <person name="Hector R.E."/>
            <person name="Riley R."/>
            <person name="Sun H."/>
            <person name="Grigoriev I.V."/>
            <person name="Van Elsas J.D."/>
            <person name="Nichols N.N."/>
        </authorList>
    </citation>
    <scope>NUCLEOTIDE SEQUENCE [LARGE SCALE GENOMIC DNA]</scope>
    <source>
        <strain evidence="9 10">NRRL 30616</strain>
    </source>
</reference>
<dbReference type="GO" id="GO:0045944">
    <property type="term" value="P:positive regulation of transcription by RNA polymerase II"/>
    <property type="evidence" value="ECO:0007669"/>
    <property type="project" value="TreeGrafter"/>
</dbReference>
<dbReference type="InParanoid" id="A0A1J7IBT6"/>
<sequence>MARAKSGCWTCRLQTKKKCDEDAPACKRCVELGVHCFGYGPRPGQDELRDDRRAIIATLGRASRTEDSKFRVWRVKPGPNIPRRAVSKPQAGQLHLGRSRRPTDDSRTPSLKDGPSHYIHTISLTALDRVNSDVLDFLHPQLLTDYTDKVFWLDSSFYQSPGPYYGNSWMKDFLIQSRKTHLAAALMGLTWRTWQDDMSRLTNIHVTRPLAVLHSLVVQSVKDDLDRAQSTITIDELLTIGVALAKCASMLLTFEVWRTLEGNWLTHLRGMGDILFWLASRAQTDMAAAMKIMAKGRAAHNEFEFMKVAPTPEKAMTYLVLKWFVQCYSWNDISAAVWLGPHYTSSRCSGFYSPLLERGHLEMDRFMGCDDWVLHAISQISSIEARSLETTHQQVLADWVREAEEWHQKLNMRLASTLMQRYESGLGPDRDVTFVTEIWIHAALVYLHVVTTGPRSNHPRLRQYVARGLYAYEKLPRRHDIHTAMPFGVLASMANEEEAGKFLMVAESPRDQNEMNPGQRKTFQIIKECWRIRKHVEESSPDSGVTWRDGATSLGLTLLPV</sequence>
<dbReference type="CDD" id="cd00067">
    <property type="entry name" value="GAL4"/>
    <property type="match status" value="1"/>
</dbReference>
<evidence type="ECO:0000256" key="7">
    <source>
        <dbReference type="SAM" id="MobiDB-lite"/>
    </source>
</evidence>
<accession>A0A1J7IBT6</accession>
<proteinExistence type="predicted"/>
<evidence type="ECO:0000259" key="8">
    <source>
        <dbReference type="SMART" id="SM00066"/>
    </source>
</evidence>
<comment type="subcellular location">
    <subcellularLocation>
        <location evidence="1">Nucleus</location>
    </subcellularLocation>
</comment>
<evidence type="ECO:0000313" key="9">
    <source>
        <dbReference type="EMBL" id="OIW24771.1"/>
    </source>
</evidence>
<protein>
    <recommendedName>
        <fullName evidence="8">Zn(2)-C6 fungal-type domain-containing protein</fullName>
    </recommendedName>
</protein>
<dbReference type="Proteomes" id="UP000182658">
    <property type="component" value="Unassembled WGS sequence"/>
</dbReference>
<evidence type="ECO:0000256" key="1">
    <source>
        <dbReference type="ARBA" id="ARBA00004123"/>
    </source>
</evidence>
<dbReference type="GO" id="GO:0000981">
    <property type="term" value="F:DNA-binding transcription factor activity, RNA polymerase II-specific"/>
    <property type="evidence" value="ECO:0007669"/>
    <property type="project" value="InterPro"/>
</dbReference>
<dbReference type="GO" id="GO:0008270">
    <property type="term" value="F:zinc ion binding"/>
    <property type="evidence" value="ECO:0007669"/>
    <property type="project" value="InterPro"/>
</dbReference>
<dbReference type="PANTHER" id="PTHR37534:SF26">
    <property type="entry name" value="TRANSCRIPTION FACTOR, PUTATIVE-RELATED"/>
    <property type="match status" value="1"/>
</dbReference>
<dbReference type="SUPFAM" id="SSF57701">
    <property type="entry name" value="Zn2/Cys6 DNA-binding domain"/>
    <property type="match status" value="1"/>
</dbReference>
<evidence type="ECO:0000256" key="2">
    <source>
        <dbReference type="ARBA" id="ARBA00022833"/>
    </source>
</evidence>
<dbReference type="PANTHER" id="PTHR37534">
    <property type="entry name" value="TRANSCRIPTIONAL ACTIVATOR PROTEIN UGA3"/>
    <property type="match status" value="1"/>
</dbReference>
<feature type="domain" description="Zn(2)-C6 fungal-type" evidence="8">
    <location>
        <begin position="2"/>
        <end position="47"/>
    </location>
</feature>
<dbReference type="Pfam" id="PF11951">
    <property type="entry name" value="Fungal_trans_2"/>
    <property type="match status" value="1"/>
</dbReference>
<dbReference type="STRING" id="1408157.A0A1J7IBT6"/>
<dbReference type="InterPro" id="IPR001138">
    <property type="entry name" value="Zn2Cys6_DnaBD"/>
</dbReference>
<dbReference type="EMBL" id="KV875103">
    <property type="protein sequence ID" value="OIW24771.1"/>
    <property type="molecule type" value="Genomic_DNA"/>
</dbReference>
<evidence type="ECO:0000313" key="10">
    <source>
        <dbReference type="Proteomes" id="UP000182658"/>
    </source>
</evidence>
<keyword evidence="10" id="KW-1185">Reference proteome</keyword>
<dbReference type="GO" id="GO:0000976">
    <property type="term" value="F:transcription cis-regulatory region binding"/>
    <property type="evidence" value="ECO:0007669"/>
    <property type="project" value="TreeGrafter"/>
</dbReference>
<keyword evidence="4" id="KW-0238">DNA-binding</keyword>
<evidence type="ECO:0000256" key="3">
    <source>
        <dbReference type="ARBA" id="ARBA00023015"/>
    </source>
</evidence>
<keyword evidence="3" id="KW-0805">Transcription regulation</keyword>
<keyword evidence="5" id="KW-0804">Transcription</keyword>
<dbReference type="SMART" id="SM00066">
    <property type="entry name" value="GAL4"/>
    <property type="match status" value="1"/>
</dbReference>
<organism evidence="9 10">
    <name type="scientific">Coniochaeta ligniaria NRRL 30616</name>
    <dbReference type="NCBI Taxonomy" id="1408157"/>
    <lineage>
        <taxon>Eukaryota</taxon>
        <taxon>Fungi</taxon>
        <taxon>Dikarya</taxon>
        <taxon>Ascomycota</taxon>
        <taxon>Pezizomycotina</taxon>
        <taxon>Sordariomycetes</taxon>
        <taxon>Sordariomycetidae</taxon>
        <taxon>Coniochaetales</taxon>
        <taxon>Coniochaetaceae</taxon>
        <taxon>Coniochaeta</taxon>
    </lineage>
</organism>
<dbReference type="AlphaFoldDB" id="A0A1J7IBT6"/>
<dbReference type="GO" id="GO:0005634">
    <property type="term" value="C:nucleus"/>
    <property type="evidence" value="ECO:0007669"/>
    <property type="project" value="UniProtKB-SubCell"/>
</dbReference>
<keyword evidence="2" id="KW-0862">Zinc</keyword>
<gene>
    <name evidence="9" type="ORF">CONLIGDRAFT_106356</name>
</gene>
<dbReference type="InterPro" id="IPR021858">
    <property type="entry name" value="Fun_TF"/>
</dbReference>
<keyword evidence="6" id="KW-0539">Nucleus</keyword>
<name>A0A1J7IBT6_9PEZI</name>
<dbReference type="Gene3D" id="4.10.240.10">
    <property type="entry name" value="Zn(2)-C6 fungal-type DNA-binding domain"/>
    <property type="match status" value="1"/>
</dbReference>